<dbReference type="AlphaFoldDB" id="A2FAC3"/>
<dbReference type="InterPro" id="IPR035892">
    <property type="entry name" value="C2_domain_sf"/>
</dbReference>
<dbReference type="VEuPathDB" id="TrichDB:TVAGG3_0916730"/>
<evidence type="ECO:0000259" key="9">
    <source>
        <dbReference type="PROSITE" id="PS51545"/>
    </source>
</evidence>
<dbReference type="GO" id="GO:0048015">
    <property type="term" value="P:phosphatidylinositol-mediated signaling"/>
    <property type="evidence" value="ECO:0000318"/>
    <property type="project" value="GO_Central"/>
</dbReference>
<dbReference type="Gene3D" id="1.10.1070.11">
    <property type="entry name" value="Phosphatidylinositol 3-/4-kinase, catalytic domain"/>
    <property type="match status" value="1"/>
</dbReference>
<dbReference type="GO" id="GO:0005768">
    <property type="term" value="C:endosome"/>
    <property type="evidence" value="ECO:0000318"/>
    <property type="project" value="GO_Central"/>
</dbReference>
<dbReference type="GO" id="GO:0034272">
    <property type="term" value="C:phosphatidylinositol 3-kinase complex, class III, type II"/>
    <property type="evidence" value="ECO:0000318"/>
    <property type="project" value="GO_Central"/>
</dbReference>
<accession>A2FAC3</accession>
<sequence length="817" mass="93178">MTESSAKGMNSRKAEKSSAFPENLRIEIKSLTVDVANDIWFDIYQFFGVHIPDQLIEEWDSDSSLPFKCEVECVIYSSDRPLTCPVTLMSNQYQRTHPTFPSISILHNLNREQHTFTWDQALVIPILYSELPHDSIAKFKFFACLFQSKPTLIGESEVRLFTRRNRHLRLGPFALTFDKKEDKSILQKHVRRLYTTKEKTFEFIDDQIRSVTESLHPKDAEMFFNSLLSPISPPELSSQAEFARIVILPPQSAQPSTIIIQENLILSPKNNNSSLNPCQRLYHDLAHSQGPAKSSLLKESNITETLNKIKALPPLTELLTIQKTHLYNNYYHCLTDPGLMPALFRSVNWESDEESRDIVNALKTREPIDVEYALEFFTSRYNISVVRSYAVRCIRSVPREELLLYLPQLIQAVKAPYTDGLGDILIDHAKSDIIFASNFYWIAQIERDTDKSIGQLVDKLYKSLNEDIRTQIDSQISLVKRLCNLLTEGNTNVNSTQAKRAKIIDLLTNDPEHSTLRNFDPVRLPLDPEVVVNGVDPDDVKVFQSKLRPACICFKRADGGSYRVIFKIGDDMRQDQLILQLFSVMDNIFKRASMQLNITAYKTLAFSPTFGCCQFIDNSKAILNIANEEKSIKKYLMADNKPIGPKIELFTESLAAYSVMTYVLKIGDRHDNNILVTRDGHLLHIDYGFILGDVTKPFTPPLKLSREMVDTIDPENGLQKICDWACPAFNSLRKRARLILVLIELMFTAPLECFQQNPMRRLSQVENSLLLNCTEIEAINSLQATFSESLSSKMQVLWDVVHSVAVSTNGPDADRDN</sequence>
<dbReference type="EC" id="2.7.1.137" evidence="1"/>
<keyword evidence="12" id="KW-1185">Reference proteome</keyword>
<dbReference type="SUPFAM" id="SSF48371">
    <property type="entry name" value="ARM repeat"/>
    <property type="match status" value="1"/>
</dbReference>
<evidence type="ECO:0000256" key="3">
    <source>
        <dbReference type="ARBA" id="ARBA00022741"/>
    </source>
</evidence>
<feature type="domain" description="PI3K/PI4K catalytic" evidence="8">
    <location>
        <begin position="536"/>
        <end position="794"/>
    </location>
</feature>
<dbReference type="Pfam" id="PF00792">
    <property type="entry name" value="PI3K_C2"/>
    <property type="match status" value="1"/>
</dbReference>
<dbReference type="InterPro" id="IPR000403">
    <property type="entry name" value="PI3/4_kinase_cat_dom"/>
</dbReference>
<dbReference type="SUPFAM" id="SSF56112">
    <property type="entry name" value="Protein kinase-like (PK-like)"/>
    <property type="match status" value="1"/>
</dbReference>
<evidence type="ECO:0000256" key="2">
    <source>
        <dbReference type="ARBA" id="ARBA00022679"/>
    </source>
</evidence>
<dbReference type="PROSITE" id="PS51547">
    <property type="entry name" value="C2_PI3K"/>
    <property type="match status" value="1"/>
</dbReference>
<dbReference type="PROSITE" id="PS00916">
    <property type="entry name" value="PI3_4_KINASE_2"/>
    <property type="match status" value="1"/>
</dbReference>
<dbReference type="FunFam" id="1.25.40.70:FF:000035">
    <property type="entry name" value="Phosphatidylinositol 3-and 4-kinase family protein"/>
    <property type="match status" value="1"/>
</dbReference>
<dbReference type="FunCoup" id="A2FAC3">
    <property type="interactions" value="615"/>
</dbReference>
<dbReference type="GO" id="GO:0000425">
    <property type="term" value="P:pexophagy"/>
    <property type="evidence" value="ECO:0000318"/>
    <property type="project" value="GO_Central"/>
</dbReference>
<dbReference type="RefSeq" id="XP_001311070.1">
    <property type="nucleotide sequence ID" value="XM_001311069.1"/>
</dbReference>
<dbReference type="GO" id="GO:0016020">
    <property type="term" value="C:membrane"/>
    <property type="evidence" value="ECO:0000318"/>
    <property type="project" value="GO_Central"/>
</dbReference>
<dbReference type="GO" id="GO:0034271">
    <property type="term" value="C:phosphatidylinositol 3-kinase complex, class III, type I"/>
    <property type="evidence" value="ECO:0000318"/>
    <property type="project" value="GO_Central"/>
</dbReference>
<dbReference type="STRING" id="5722.A2FAC3"/>
<dbReference type="VEuPathDB" id="TrichDB:TVAG_332500"/>
<dbReference type="InterPro" id="IPR008290">
    <property type="entry name" value="PI3K_Vps34"/>
</dbReference>
<dbReference type="EMBL" id="DS113686">
    <property type="protein sequence ID" value="EAX98140.1"/>
    <property type="molecule type" value="Genomic_DNA"/>
</dbReference>
<dbReference type="InterPro" id="IPR036940">
    <property type="entry name" value="PI3/4_kinase_cat_sf"/>
</dbReference>
<dbReference type="InterPro" id="IPR001263">
    <property type="entry name" value="PI3K_accessory_dom"/>
</dbReference>
<dbReference type="GO" id="GO:0000407">
    <property type="term" value="C:phagophore assembly site"/>
    <property type="evidence" value="ECO:0000318"/>
    <property type="project" value="GO_Central"/>
</dbReference>
<dbReference type="InterPro" id="IPR015433">
    <property type="entry name" value="PI3/4_kinase"/>
</dbReference>
<gene>
    <name evidence="11" type="ORF">TVAG_332500</name>
</gene>
<dbReference type="PANTHER" id="PTHR10048:SF7">
    <property type="entry name" value="PHOSPHATIDYLINOSITOL 3-KINASE CATALYTIC SUBUNIT TYPE 3"/>
    <property type="match status" value="1"/>
</dbReference>
<dbReference type="CDD" id="cd00896">
    <property type="entry name" value="PI3Kc_III"/>
    <property type="match status" value="1"/>
</dbReference>
<dbReference type="CDD" id="cd00864">
    <property type="entry name" value="PI3Ka"/>
    <property type="match status" value="1"/>
</dbReference>
<dbReference type="Proteomes" id="UP000001542">
    <property type="component" value="Unassembled WGS sequence"/>
</dbReference>
<protein>
    <recommendedName>
        <fullName evidence="1">phosphatidylinositol 3-kinase</fullName>
        <ecNumber evidence="1">2.7.1.137</ecNumber>
    </recommendedName>
</protein>
<dbReference type="InterPro" id="IPR018936">
    <property type="entry name" value="PI3/4_kinase_CS"/>
</dbReference>
<reference evidence="11" key="1">
    <citation type="submission" date="2006-10" db="EMBL/GenBank/DDBJ databases">
        <authorList>
            <person name="Amadeo P."/>
            <person name="Zhao Q."/>
            <person name="Wortman J."/>
            <person name="Fraser-Liggett C."/>
            <person name="Carlton J."/>
        </authorList>
    </citation>
    <scope>NUCLEOTIDE SEQUENCE</scope>
    <source>
        <strain evidence="11">G3</strain>
    </source>
</reference>
<keyword evidence="2 6" id="KW-0808">Transferase</keyword>
<evidence type="ECO:0000259" key="8">
    <source>
        <dbReference type="PROSITE" id="PS50290"/>
    </source>
</evidence>
<evidence type="ECO:0000259" key="10">
    <source>
        <dbReference type="PROSITE" id="PS51547"/>
    </source>
</evidence>
<dbReference type="Gene3D" id="1.25.40.70">
    <property type="entry name" value="Phosphatidylinositol 3-kinase, accessory domain (PIK)"/>
    <property type="match status" value="1"/>
</dbReference>
<dbReference type="GO" id="GO:0005737">
    <property type="term" value="C:cytoplasm"/>
    <property type="evidence" value="ECO:0000318"/>
    <property type="project" value="GO_Central"/>
</dbReference>
<evidence type="ECO:0000313" key="12">
    <source>
        <dbReference type="Proteomes" id="UP000001542"/>
    </source>
</evidence>
<name>A2FAC3_TRIV3</name>
<dbReference type="GO" id="GO:0005777">
    <property type="term" value="C:peroxisome"/>
    <property type="evidence" value="ECO:0000318"/>
    <property type="project" value="GO_Central"/>
</dbReference>
<dbReference type="KEGG" id="tva:4755933"/>
<feature type="domain" description="C2 PI3K-type" evidence="10">
    <location>
        <begin position="20"/>
        <end position="216"/>
    </location>
</feature>
<comment type="similarity">
    <text evidence="6 7">Belongs to the PI3/PI4-kinase family.</text>
</comment>
<dbReference type="PANTHER" id="PTHR10048">
    <property type="entry name" value="PHOSPHATIDYLINOSITOL KINASE"/>
    <property type="match status" value="1"/>
</dbReference>
<dbReference type="InterPro" id="IPR002420">
    <property type="entry name" value="PI3K-type_C2_dom"/>
</dbReference>
<dbReference type="GO" id="GO:0005524">
    <property type="term" value="F:ATP binding"/>
    <property type="evidence" value="ECO:0007669"/>
    <property type="project" value="UniProtKB-UniRule"/>
</dbReference>
<dbReference type="PROSITE" id="PS00915">
    <property type="entry name" value="PI3_4_KINASE_1"/>
    <property type="match status" value="1"/>
</dbReference>
<keyword evidence="3 6" id="KW-0547">Nucleotide-binding</keyword>
<dbReference type="eggNOG" id="KOG0906">
    <property type="taxonomic scope" value="Eukaryota"/>
</dbReference>
<dbReference type="SMR" id="A2FAC3"/>
<reference evidence="11" key="2">
    <citation type="journal article" date="2007" name="Science">
        <title>Draft genome sequence of the sexually transmitted pathogen Trichomonas vaginalis.</title>
        <authorList>
            <person name="Carlton J.M."/>
            <person name="Hirt R.P."/>
            <person name="Silva J.C."/>
            <person name="Delcher A.L."/>
            <person name="Schatz M."/>
            <person name="Zhao Q."/>
            <person name="Wortman J.R."/>
            <person name="Bidwell S.L."/>
            <person name="Alsmark U.C.M."/>
            <person name="Besteiro S."/>
            <person name="Sicheritz-Ponten T."/>
            <person name="Noel C.J."/>
            <person name="Dacks J.B."/>
            <person name="Foster P.G."/>
            <person name="Simillion C."/>
            <person name="Van de Peer Y."/>
            <person name="Miranda-Saavedra D."/>
            <person name="Barton G.J."/>
            <person name="Westrop G.D."/>
            <person name="Mueller S."/>
            <person name="Dessi D."/>
            <person name="Fiori P.L."/>
            <person name="Ren Q."/>
            <person name="Paulsen I."/>
            <person name="Zhang H."/>
            <person name="Bastida-Corcuera F.D."/>
            <person name="Simoes-Barbosa A."/>
            <person name="Brown M.T."/>
            <person name="Hayes R.D."/>
            <person name="Mukherjee M."/>
            <person name="Okumura C.Y."/>
            <person name="Schneider R."/>
            <person name="Smith A.J."/>
            <person name="Vanacova S."/>
            <person name="Villalvazo M."/>
            <person name="Haas B.J."/>
            <person name="Pertea M."/>
            <person name="Feldblyum T.V."/>
            <person name="Utterback T.R."/>
            <person name="Shu C.L."/>
            <person name="Osoegawa K."/>
            <person name="de Jong P.J."/>
            <person name="Hrdy I."/>
            <person name="Horvathova L."/>
            <person name="Zubacova Z."/>
            <person name="Dolezal P."/>
            <person name="Malik S.B."/>
            <person name="Logsdon J.M. Jr."/>
            <person name="Henze K."/>
            <person name="Gupta A."/>
            <person name="Wang C.C."/>
            <person name="Dunne R.L."/>
            <person name="Upcroft J.A."/>
            <person name="Upcroft P."/>
            <person name="White O."/>
            <person name="Salzberg S.L."/>
            <person name="Tang P."/>
            <person name="Chiu C.-H."/>
            <person name="Lee Y.-S."/>
            <person name="Embley T.M."/>
            <person name="Coombs G.H."/>
            <person name="Mottram J.C."/>
            <person name="Tachezy J."/>
            <person name="Fraser-Liggett C.M."/>
            <person name="Johnson P.J."/>
        </authorList>
    </citation>
    <scope>NUCLEOTIDE SEQUENCE [LARGE SCALE GENOMIC DNA]</scope>
    <source>
        <strain evidence="11">G3</strain>
    </source>
</reference>
<keyword evidence="5 6" id="KW-0067">ATP-binding</keyword>
<dbReference type="FunFam" id="3.30.1010.10:FF:000016">
    <property type="entry name" value="Phosphatidylinositol 3-kinase catalytic subunit type 3"/>
    <property type="match status" value="1"/>
</dbReference>
<dbReference type="Pfam" id="PF00613">
    <property type="entry name" value="PI3Ka"/>
    <property type="match status" value="1"/>
</dbReference>
<organism evidence="11 12">
    <name type="scientific">Trichomonas vaginalis (strain ATCC PRA-98 / G3)</name>
    <dbReference type="NCBI Taxonomy" id="412133"/>
    <lineage>
        <taxon>Eukaryota</taxon>
        <taxon>Metamonada</taxon>
        <taxon>Parabasalia</taxon>
        <taxon>Trichomonadida</taxon>
        <taxon>Trichomonadidae</taxon>
        <taxon>Trichomonas</taxon>
    </lineage>
</organism>
<evidence type="ECO:0000313" key="11">
    <source>
        <dbReference type="EMBL" id="EAX98140.1"/>
    </source>
</evidence>
<dbReference type="OrthoDB" id="67688at2759"/>
<dbReference type="SMART" id="SM00146">
    <property type="entry name" value="PI3Kc"/>
    <property type="match status" value="1"/>
</dbReference>
<dbReference type="GO" id="GO:0036092">
    <property type="term" value="P:phosphatidylinositol-3-phosphate biosynthetic process"/>
    <property type="evidence" value="ECO:0000318"/>
    <property type="project" value="GO_Central"/>
</dbReference>
<evidence type="ECO:0000256" key="5">
    <source>
        <dbReference type="ARBA" id="ARBA00022840"/>
    </source>
</evidence>
<dbReference type="InterPro" id="IPR042236">
    <property type="entry name" value="PI3K_accessory_sf"/>
</dbReference>
<dbReference type="GO" id="GO:0016303">
    <property type="term" value="F:1-phosphatidylinositol-3-kinase activity"/>
    <property type="evidence" value="ECO:0000318"/>
    <property type="project" value="GO_Central"/>
</dbReference>
<dbReference type="PROSITE" id="PS50290">
    <property type="entry name" value="PI3_4_KINASE_3"/>
    <property type="match status" value="1"/>
</dbReference>
<dbReference type="InParanoid" id="A2FAC3"/>
<feature type="domain" description="PIK helical" evidence="9">
    <location>
        <begin position="292"/>
        <end position="467"/>
    </location>
</feature>
<dbReference type="Gene3D" id="3.30.1010.10">
    <property type="entry name" value="Phosphatidylinositol 3-kinase Catalytic Subunit, Chain A, domain 4"/>
    <property type="match status" value="1"/>
</dbReference>
<dbReference type="SMART" id="SM00145">
    <property type="entry name" value="PI3Ka"/>
    <property type="match status" value="1"/>
</dbReference>
<dbReference type="Pfam" id="PF00454">
    <property type="entry name" value="PI3_PI4_kinase"/>
    <property type="match status" value="1"/>
</dbReference>
<dbReference type="InterPro" id="IPR057756">
    <property type="entry name" value="PI3-kinase_type3/VPS34_cat"/>
</dbReference>
<dbReference type="GO" id="GO:0006897">
    <property type="term" value="P:endocytosis"/>
    <property type="evidence" value="ECO:0000318"/>
    <property type="project" value="GO_Central"/>
</dbReference>
<evidence type="ECO:0000256" key="7">
    <source>
        <dbReference type="PROSITE-ProRule" id="PRU00880"/>
    </source>
</evidence>
<evidence type="ECO:0000256" key="4">
    <source>
        <dbReference type="ARBA" id="ARBA00022777"/>
    </source>
</evidence>
<proteinExistence type="inferred from homology"/>
<dbReference type="PIRSF" id="PIRSF000587">
    <property type="entry name" value="PI3K_Vps34"/>
    <property type="match status" value="1"/>
</dbReference>
<dbReference type="PROSITE" id="PS51545">
    <property type="entry name" value="PIK_HELICAL"/>
    <property type="match status" value="1"/>
</dbReference>
<evidence type="ECO:0000256" key="6">
    <source>
        <dbReference type="PIRNR" id="PIRNR000587"/>
    </source>
</evidence>
<dbReference type="InterPro" id="IPR016024">
    <property type="entry name" value="ARM-type_fold"/>
</dbReference>
<evidence type="ECO:0000256" key="1">
    <source>
        <dbReference type="ARBA" id="ARBA00012073"/>
    </source>
</evidence>
<dbReference type="GO" id="GO:0000045">
    <property type="term" value="P:autophagosome assembly"/>
    <property type="evidence" value="ECO:0000318"/>
    <property type="project" value="GO_Central"/>
</dbReference>
<keyword evidence="4 6" id="KW-0418">Kinase</keyword>
<dbReference type="SUPFAM" id="SSF49562">
    <property type="entry name" value="C2 domain (Calcium/lipid-binding domain, CaLB)"/>
    <property type="match status" value="1"/>
</dbReference>
<dbReference type="InterPro" id="IPR011009">
    <property type="entry name" value="Kinase-like_dom_sf"/>
</dbReference>